<dbReference type="GO" id="GO:0000976">
    <property type="term" value="F:transcription cis-regulatory region binding"/>
    <property type="evidence" value="ECO:0007669"/>
    <property type="project" value="TreeGrafter"/>
</dbReference>
<dbReference type="GO" id="GO:0008270">
    <property type="term" value="F:zinc ion binding"/>
    <property type="evidence" value="ECO:0007669"/>
    <property type="project" value="UniProtKB-KW"/>
</dbReference>
<proteinExistence type="predicted"/>
<dbReference type="InterPro" id="IPR013087">
    <property type="entry name" value="Znf_C2H2_type"/>
</dbReference>
<keyword evidence="1" id="KW-0862">Zinc</keyword>
<dbReference type="PROSITE" id="PS00028">
    <property type="entry name" value="ZINC_FINGER_C2H2_1"/>
    <property type="match status" value="1"/>
</dbReference>
<dbReference type="PROSITE" id="PS50157">
    <property type="entry name" value="ZINC_FINGER_C2H2_2"/>
    <property type="match status" value="1"/>
</dbReference>
<reference evidence="3 4" key="1">
    <citation type="journal article" date="2020" name="Nat. Food">
        <title>A phased Vanilla planifolia genome enables genetic improvement of flavour and production.</title>
        <authorList>
            <person name="Hasing T."/>
            <person name="Tang H."/>
            <person name="Brym M."/>
            <person name="Khazi F."/>
            <person name="Huang T."/>
            <person name="Chambers A.H."/>
        </authorList>
    </citation>
    <scope>NUCLEOTIDE SEQUENCE [LARGE SCALE GENOMIC DNA]</scope>
    <source>
        <tissue evidence="3">Leaf</tissue>
    </source>
</reference>
<feature type="domain" description="C2H2-type" evidence="2">
    <location>
        <begin position="62"/>
        <end position="89"/>
    </location>
</feature>
<dbReference type="InterPro" id="IPR044299">
    <property type="entry name" value="GIS3/ZFP5/ZFP6"/>
</dbReference>
<sequence>MPKKKMSCIQEPNSKLKLFGYAVVKGSPLSANQPAAPPCDSSSTVTATSGSRTTVLVDSRKYECQFCCREFANSQALGGHQNAHKKERQLQKRAQLHLAAAAALHSPTPSSAVFAHLNHGLSSSFPPLPRHAPDSSLFGVFPPPSRARQVATFSYGGVETAAGVGFGRFDRAVVQHLVEPAGSDGSFGVDLQLSLAPAGS</sequence>
<dbReference type="Gene3D" id="3.30.160.60">
    <property type="entry name" value="Classic Zinc Finger"/>
    <property type="match status" value="1"/>
</dbReference>
<dbReference type="PANTHER" id="PTHR46353">
    <property type="entry name" value="ZINC FINGER PROTEIN 5"/>
    <property type="match status" value="1"/>
</dbReference>
<dbReference type="AlphaFoldDB" id="A0A835UCB3"/>
<protein>
    <recommendedName>
        <fullName evidence="2">C2H2-type domain-containing protein</fullName>
    </recommendedName>
</protein>
<evidence type="ECO:0000256" key="1">
    <source>
        <dbReference type="PROSITE-ProRule" id="PRU00042"/>
    </source>
</evidence>
<keyword evidence="1" id="KW-0863">Zinc-finger</keyword>
<dbReference type="GO" id="GO:0009740">
    <property type="term" value="P:gibberellic acid mediated signaling pathway"/>
    <property type="evidence" value="ECO:0007669"/>
    <property type="project" value="TreeGrafter"/>
</dbReference>
<dbReference type="EMBL" id="JADCNM010000013">
    <property type="protein sequence ID" value="KAG0455978.1"/>
    <property type="molecule type" value="Genomic_DNA"/>
</dbReference>
<name>A0A835UCB3_VANPL</name>
<dbReference type="Proteomes" id="UP000639772">
    <property type="component" value="Chromosome 13"/>
</dbReference>
<dbReference type="GO" id="GO:0005634">
    <property type="term" value="C:nucleus"/>
    <property type="evidence" value="ECO:0007669"/>
    <property type="project" value="TreeGrafter"/>
</dbReference>
<dbReference type="GO" id="GO:0003700">
    <property type="term" value="F:DNA-binding transcription factor activity"/>
    <property type="evidence" value="ECO:0007669"/>
    <property type="project" value="TreeGrafter"/>
</dbReference>
<dbReference type="PANTHER" id="PTHR46353:SF23">
    <property type="entry name" value="C2H2 ZINC FINGER-CONTAINING PROTEIN-RELATED"/>
    <property type="match status" value="1"/>
</dbReference>
<organism evidence="3 4">
    <name type="scientific">Vanilla planifolia</name>
    <name type="common">Vanilla</name>
    <dbReference type="NCBI Taxonomy" id="51239"/>
    <lineage>
        <taxon>Eukaryota</taxon>
        <taxon>Viridiplantae</taxon>
        <taxon>Streptophyta</taxon>
        <taxon>Embryophyta</taxon>
        <taxon>Tracheophyta</taxon>
        <taxon>Spermatophyta</taxon>
        <taxon>Magnoliopsida</taxon>
        <taxon>Liliopsida</taxon>
        <taxon>Asparagales</taxon>
        <taxon>Orchidaceae</taxon>
        <taxon>Vanilloideae</taxon>
        <taxon>Vanilleae</taxon>
        <taxon>Vanilla</taxon>
    </lineage>
</organism>
<dbReference type="GO" id="GO:0010090">
    <property type="term" value="P:trichome morphogenesis"/>
    <property type="evidence" value="ECO:0007669"/>
    <property type="project" value="InterPro"/>
</dbReference>
<gene>
    <name evidence="3" type="ORF">HPP92_023766</name>
</gene>
<evidence type="ECO:0000259" key="2">
    <source>
        <dbReference type="PROSITE" id="PS50157"/>
    </source>
</evidence>
<dbReference type="SUPFAM" id="SSF57667">
    <property type="entry name" value="beta-beta-alpha zinc fingers"/>
    <property type="match status" value="1"/>
</dbReference>
<dbReference type="OrthoDB" id="1939583at2759"/>
<evidence type="ECO:0000313" key="3">
    <source>
        <dbReference type="EMBL" id="KAG0455978.1"/>
    </source>
</evidence>
<accession>A0A835UCB3</accession>
<dbReference type="GO" id="GO:0009736">
    <property type="term" value="P:cytokinin-activated signaling pathway"/>
    <property type="evidence" value="ECO:0007669"/>
    <property type="project" value="TreeGrafter"/>
</dbReference>
<comment type="caution">
    <text evidence="3">The sequence shown here is derived from an EMBL/GenBank/DDBJ whole genome shotgun (WGS) entry which is preliminary data.</text>
</comment>
<evidence type="ECO:0000313" key="4">
    <source>
        <dbReference type="Proteomes" id="UP000639772"/>
    </source>
</evidence>
<dbReference type="InterPro" id="IPR036236">
    <property type="entry name" value="Znf_C2H2_sf"/>
</dbReference>
<keyword evidence="1" id="KW-0479">Metal-binding</keyword>